<dbReference type="Proteomes" id="UP000265801">
    <property type="component" value="Unassembled WGS sequence"/>
</dbReference>
<evidence type="ECO:0000313" key="4">
    <source>
        <dbReference type="EMBL" id="RIW28702.1"/>
    </source>
</evidence>
<keyword evidence="5" id="KW-1185">Reference proteome</keyword>
<proteinExistence type="predicted"/>
<organism evidence="4 5">
    <name type="scientific">Bacillus salacetis</name>
    <dbReference type="NCBI Taxonomy" id="2315464"/>
    <lineage>
        <taxon>Bacteria</taxon>
        <taxon>Bacillati</taxon>
        <taxon>Bacillota</taxon>
        <taxon>Bacilli</taxon>
        <taxon>Bacillales</taxon>
        <taxon>Bacillaceae</taxon>
        <taxon>Bacillus</taxon>
    </lineage>
</organism>
<gene>
    <name evidence="4" type="ORF">D3H55_21245</name>
</gene>
<reference evidence="4 5" key="1">
    <citation type="submission" date="2018-09" db="EMBL/GenBank/DDBJ databases">
        <title>Bacillus saliacetes sp. nov., isolated from Thai shrimp paste (Ka-pi).</title>
        <authorList>
            <person name="Daroonpunt R."/>
            <person name="Tanasupawat S."/>
            <person name="Yiamsombut S."/>
        </authorList>
    </citation>
    <scope>NUCLEOTIDE SEQUENCE [LARGE SCALE GENOMIC DNA]</scope>
    <source>
        <strain evidence="4 5">SKP7-4</strain>
    </source>
</reference>
<feature type="domain" description="DUF1648" evidence="2">
    <location>
        <begin position="148"/>
        <end position="196"/>
    </location>
</feature>
<keyword evidence="1" id="KW-0472">Membrane</keyword>
<dbReference type="PANTHER" id="PTHR37810">
    <property type="entry name" value="IMMUNITY PROTEIN SDPI"/>
    <property type="match status" value="1"/>
</dbReference>
<feature type="transmembrane region" description="Helical" evidence="1">
    <location>
        <begin position="81"/>
        <end position="104"/>
    </location>
</feature>
<keyword evidence="1" id="KW-0812">Transmembrane</keyword>
<comment type="caution">
    <text evidence="4">The sequence shown here is derived from an EMBL/GenBank/DDBJ whole genome shotgun (WGS) entry which is preliminary data.</text>
</comment>
<dbReference type="Pfam" id="PF19124">
    <property type="entry name" value="DUF5808"/>
    <property type="match status" value="1"/>
</dbReference>
<dbReference type="Pfam" id="PF07853">
    <property type="entry name" value="DUF1648"/>
    <property type="match status" value="1"/>
</dbReference>
<protein>
    <submittedName>
        <fullName evidence="4">DUF1648 domain-containing protein</fullName>
    </submittedName>
</protein>
<feature type="transmembrane region" description="Helical" evidence="1">
    <location>
        <begin position="348"/>
        <end position="367"/>
    </location>
</feature>
<dbReference type="RefSeq" id="WP_119549316.1">
    <property type="nucleotide sequence ID" value="NZ_QXIR01000041.1"/>
</dbReference>
<dbReference type="EMBL" id="QXIR01000041">
    <property type="protein sequence ID" value="RIW28702.1"/>
    <property type="molecule type" value="Genomic_DNA"/>
</dbReference>
<name>A0A3A1QNQ7_9BACI</name>
<dbReference type="InterPro" id="IPR014574">
    <property type="entry name" value="UCP032908"/>
</dbReference>
<dbReference type="InterPro" id="IPR043831">
    <property type="entry name" value="DUF5808"/>
</dbReference>
<dbReference type="PIRSF" id="PIRSF032908">
    <property type="entry name" value="UCP032908"/>
    <property type="match status" value="1"/>
</dbReference>
<feature type="transmembrane region" description="Helical" evidence="1">
    <location>
        <begin position="141"/>
        <end position="161"/>
    </location>
</feature>
<feature type="transmembrane region" description="Helical" evidence="1">
    <location>
        <begin position="53"/>
        <end position="75"/>
    </location>
</feature>
<dbReference type="GO" id="GO:0009636">
    <property type="term" value="P:response to toxic substance"/>
    <property type="evidence" value="ECO:0007669"/>
    <property type="project" value="TreeGrafter"/>
</dbReference>
<feature type="transmembrane region" description="Helical" evidence="1">
    <location>
        <begin position="266"/>
        <end position="287"/>
    </location>
</feature>
<evidence type="ECO:0000313" key="5">
    <source>
        <dbReference type="Proteomes" id="UP000265801"/>
    </source>
</evidence>
<feature type="transmembrane region" description="Helical" evidence="1">
    <location>
        <begin position="236"/>
        <end position="260"/>
    </location>
</feature>
<feature type="domain" description="DUF5808" evidence="3">
    <location>
        <begin position="325"/>
        <end position="350"/>
    </location>
</feature>
<sequence>MNTVYILLLVIMIPVFLSMMFIPYWTRKTESFGVSIPEEVYNSKELKGMRKQYAVLTGFLSVAVTIIFFLMGSSFSADEELMSLLFSGIVFAFIVFSFVIYLVFHRKMKTLKQHNKWAAEKSQLVVVDTAFRKQRLTHSNLWFIISFLVVLVTVFLTFQHYQAMPDQIPTKYNFDGEVTNSVEKSYRSVLVMPIIQVYLTLLFIFINTIIAKAKQQVSAQNPEDSMKKNVVFRRRWSAYVIMTGIAVVLLLAFIQLSSIYSINNELMTIIPLIFTVGVVAGSIILSITTGQGGSRVQTATTGENGTVIDRDDDRYWKLGVIYFNPNDPSLFLEKRFGVGWTVNLARPLAWVFFLVIIGLAVGIPLLMGL</sequence>
<dbReference type="PANTHER" id="PTHR37810:SF9">
    <property type="entry name" value="MEMBRANE PROTEIN"/>
    <property type="match status" value="1"/>
</dbReference>
<dbReference type="OrthoDB" id="157646at2"/>
<evidence type="ECO:0000256" key="1">
    <source>
        <dbReference type="SAM" id="Phobius"/>
    </source>
</evidence>
<feature type="transmembrane region" description="Helical" evidence="1">
    <location>
        <begin position="190"/>
        <end position="210"/>
    </location>
</feature>
<dbReference type="AlphaFoldDB" id="A0A3A1QNQ7"/>
<dbReference type="InterPro" id="IPR012867">
    <property type="entry name" value="DUF1648"/>
</dbReference>
<feature type="transmembrane region" description="Helical" evidence="1">
    <location>
        <begin position="6"/>
        <end position="25"/>
    </location>
</feature>
<evidence type="ECO:0000259" key="3">
    <source>
        <dbReference type="Pfam" id="PF19124"/>
    </source>
</evidence>
<keyword evidence="1" id="KW-1133">Transmembrane helix</keyword>
<accession>A0A3A1QNQ7</accession>
<evidence type="ECO:0000259" key="2">
    <source>
        <dbReference type="Pfam" id="PF07853"/>
    </source>
</evidence>